<evidence type="ECO:0000256" key="3">
    <source>
        <dbReference type="ARBA" id="ARBA00025223"/>
    </source>
</evidence>
<name>A0AAX6FWK2_IRIPA</name>
<reference evidence="5" key="1">
    <citation type="journal article" date="2023" name="GigaByte">
        <title>Genome assembly of the bearded iris, Iris pallida Lam.</title>
        <authorList>
            <person name="Bruccoleri R.E."/>
            <person name="Oakeley E.J."/>
            <person name="Faust A.M.E."/>
            <person name="Altorfer M."/>
            <person name="Dessus-Babus S."/>
            <person name="Burckhardt D."/>
            <person name="Oertli M."/>
            <person name="Naumann U."/>
            <person name="Petersen F."/>
            <person name="Wong J."/>
        </authorList>
    </citation>
    <scope>NUCLEOTIDE SEQUENCE</scope>
    <source>
        <strain evidence="5">GSM-AAB239-AS_SAM_17_03QT</strain>
    </source>
</reference>
<dbReference type="AlphaFoldDB" id="A0AAX6FWK2"/>
<evidence type="ECO:0000256" key="1">
    <source>
        <dbReference type="ARBA" id="ARBA00010020"/>
    </source>
</evidence>
<dbReference type="EMBL" id="JANAVB010025199">
    <property type="protein sequence ID" value="KAJ6820764.1"/>
    <property type="molecule type" value="Genomic_DNA"/>
</dbReference>
<keyword evidence="6" id="KW-1185">Reference proteome</keyword>
<evidence type="ECO:0000256" key="2">
    <source>
        <dbReference type="ARBA" id="ARBA00011513"/>
    </source>
</evidence>
<gene>
    <name evidence="5" type="ORF">M6B38_394035</name>
</gene>
<evidence type="ECO:0000256" key="4">
    <source>
        <dbReference type="SAM" id="MobiDB-lite"/>
    </source>
</evidence>
<sequence>MRQRRPEPSPAMTFDEASMERSKSFVKALQELKNLRPQLYSAADYCERSYLHNQQKQMVLDNLKDYTVRALVNAVDHLGTVAYKLTDLFEQQVLDVSTVEFKISCLNQQVLTCQTYLDKEGLSQQQMSAPMPKHHKHYILPIAKVDSVGPKAHRTRLSPTDDKQNRIQAKPRPHPPGTPASRTLSWHLASETNSAPDGVMKASTRQ</sequence>
<dbReference type="PANTHER" id="PTHR10460:SF0">
    <property type="entry name" value="ABELSON INTERACTING PROTEIN, ISOFORM D"/>
    <property type="match status" value="1"/>
</dbReference>
<dbReference type="InterPro" id="IPR028457">
    <property type="entry name" value="ABI"/>
</dbReference>
<dbReference type="PANTHER" id="PTHR10460">
    <property type="entry name" value="ABL INTERACTOR FAMILY MEMBER"/>
    <property type="match status" value="1"/>
</dbReference>
<reference evidence="5" key="2">
    <citation type="submission" date="2023-04" db="EMBL/GenBank/DDBJ databases">
        <authorList>
            <person name="Bruccoleri R.E."/>
            <person name="Oakeley E.J."/>
            <person name="Faust A.-M."/>
            <person name="Dessus-Babus S."/>
            <person name="Altorfer M."/>
            <person name="Burckhardt D."/>
            <person name="Oertli M."/>
            <person name="Naumann U."/>
            <person name="Petersen F."/>
            <person name="Wong J."/>
        </authorList>
    </citation>
    <scope>NUCLEOTIDE SEQUENCE</scope>
    <source>
        <strain evidence="5">GSM-AAB239-AS_SAM_17_03QT</strain>
        <tissue evidence="5">Leaf</tissue>
    </source>
</reference>
<evidence type="ECO:0000313" key="5">
    <source>
        <dbReference type="EMBL" id="KAJ6820764.1"/>
    </source>
</evidence>
<comment type="function">
    <text evidence="3">Involved in regulation of actin and microtubule organization. Part of a WAVE complex that activates the Arp2/3 complex.</text>
</comment>
<organism evidence="5 6">
    <name type="scientific">Iris pallida</name>
    <name type="common">Sweet iris</name>
    <dbReference type="NCBI Taxonomy" id="29817"/>
    <lineage>
        <taxon>Eukaryota</taxon>
        <taxon>Viridiplantae</taxon>
        <taxon>Streptophyta</taxon>
        <taxon>Embryophyta</taxon>
        <taxon>Tracheophyta</taxon>
        <taxon>Spermatophyta</taxon>
        <taxon>Magnoliopsida</taxon>
        <taxon>Liliopsida</taxon>
        <taxon>Asparagales</taxon>
        <taxon>Iridaceae</taxon>
        <taxon>Iridoideae</taxon>
        <taxon>Irideae</taxon>
        <taxon>Iris</taxon>
    </lineage>
</organism>
<protein>
    <submittedName>
        <fullName evidence="5">Protein ABIL1 isoform X1</fullName>
    </submittedName>
</protein>
<proteinExistence type="inferred from homology"/>
<evidence type="ECO:0000313" key="6">
    <source>
        <dbReference type="Proteomes" id="UP001140949"/>
    </source>
</evidence>
<feature type="region of interest" description="Disordered" evidence="4">
    <location>
        <begin position="149"/>
        <end position="206"/>
    </location>
</feature>
<comment type="subunit">
    <text evidence="2">Binds SCAR.</text>
</comment>
<feature type="compositionally biased region" description="Polar residues" evidence="4">
    <location>
        <begin position="180"/>
        <end position="195"/>
    </location>
</feature>
<accession>A0AAX6FWK2</accession>
<dbReference type="Gene3D" id="6.10.140.1620">
    <property type="match status" value="1"/>
</dbReference>
<dbReference type="Proteomes" id="UP001140949">
    <property type="component" value="Unassembled WGS sequence"/>
</dbReference>
<comment type="caution">
    <text evidence="5">The sequence shown here is derived from an EMBL/GenBank/DDBJ whole genome shotgun (WGS) entry which is preliminary data.</text>
</comment>
<comment type="similarity">
    <text evidence="1">Belongs to the ABI family.</text>
</comment>